<proteinExistence type="predicted"/>
<reference evidence="1 2" key="1">
    <citation type="submission" date="2015-10" db="EMBL/GenBank/DDBJ databases">
        <title>Full genome of DAOMC 229536 Phialocephala scopiformis, a fungal endophyte of spruce producing the potent anti-insectan compound rugulosin.</title>
        <authorList>
            <consortium name="DOE Joint Genome Institute"/>
            <person name="Walker A.K."/>
            <person name="Frasz S.L."/>
            <person name="Seifert K.A."/>
            <person name="Miller J.D."/>
            <person name="Mondo S.J."/>
            <person name="Labutti K."/>
            <person name="Lipzen A."/>
            <person name="Dockter R."/>
            <person name="Kennedy M."/>
            <person name="Grigoriev I.V."/>
            <person name="Spatafora J.W."/>
        </authorList>
    </citation>
    <scope>NUCLEOTIDE SEQUENCE [LARGE SCALE GENOMIC DNA]</scope>
    <source>
        <strain evidence="1 2">CBS 120377</strain>
    </source>
</reference>
<dbReference type="RefSeq" id="XP_018071286.1">
    <property type="nucleotide sequence ID" value="XM_018216885.1"/>
</dbReference>
<keyword evidence="2" id="KW-1185">Reference proteome</keyword>
<sequence>MAGTSIPDYVLTYAPLVFLDRGDPYFPSDMATHISHTHPTKNWKNITDAPTRLTLDNLDSLNQFGEEDVYLTSTEELIKLPSYLKGQKPDPNTLQTAGAISCVIIVVDKGDRIMDAFYIYFYTYNKGPSALGHEVGNHLGDWEHNMVRFKDGSPQAVWYSQHDYGEGYTYSAVKKIGTRPVSFSARGSHANYVTADAHDLHNFNADVPAHIVFDRTSQGPLWDPTLSANYYTFSTSTKKFMPALKDTPVNYLYFQGKWGDDDRPDDMEGQEDFHGFKKWTGGPRGPIDKHLDRIDVCLPNRETCEIKSRI</sequence>
<gene>
    <name evidence="1" type="ORF">LY89DRAFT_697229</name>
</gene>
<evidence type="ECO:0000313" key="2">
    <source>
        <dbReference type="Proteomes" id="UP000070700"/>
    </source>
</evidence>
<accession>A0A194X9U5</accession>
<dbReference type="PANTHER" id="PTHR48174">
    <property type="entry name" value="DUF946 FAMILY PROTEIN"/>
    <property type="match status" value="1"/>
</dbReference>
<dbReference type="Pfam" id="PF06101">
    <property type="entry name" value="Vps62"/>
    <property type="match status" value="1"/>
</dbReference>
<evidence type="ECO:0000313" key="1">
    <source>
        <dbReference type="EMBL" id="KUJ16931.1"/>
    </source>
</evidence>
<dbReference type="GeneID" id="28826611"/>
<dbReference type="EMBL" id="KQ947415">
    <property type="protein sequence ID" value="KUJ16931.1"/>
    <property type="molecule type" value="Genomic_DNA"/>
</dbReference>
<dbReference type="InterPro" id="IPR009291">
    <property type="entry name" value="Vps62"/>
</dbReference>
<name>A0A194X9U5_MOLSC</name>
<dbReference type="PANTHER" id="PTHR48174:SF5">
    <property type="entry name" value="VACUOLAR PROTEIN SORTING-ASSOCIATED PROTEIN 62"/>
    <property type="match status" value="1"/>
</dbReference>
<evidence type="ECO:0008006" key="3">
    <source>
        <dbReference type="Google" id="ProtNLM"/>
    </source>
</evidence>
<dbReference type="OrthoDB" id="188042at2759"/>
<protein>
    <recommendedName>
        <fullName evidence="3">Vacuolar protein sorting-associated protein 62</fullName>
    </recommendedName>
</protein>
<dbReference type="Proteomes" id="UP000070700">
    <property type="component" value="Unassembled WGS sequence"/>
</dbReference>
<dbReference type="KEGG" id="psco:LY89DRAFT_697229"/>
<dbReference type="AlphaFoldDB" id="A0A194X9U5"/>
<dbReference type="InParanoid" id="A0A194X9U5"/>
<organism evidence="1 2">
    <name type="scientific">Mollisia scopiformis</name>
    <name type="common">Conifer needle endophyte fungus</name>
    <name type="synonym">Phialocephala scopiformis</name>
    <dbReference type="NCBI Taxonomy" id="149040"/>
    <lineage>
        <taxon>Eukaryota</taxon>
        <taxon>Fungi</taxon>
        <taxon>Dikarya</taxon>
        <taxon>Ascomycota</taxon>
        <taxon>Pezizomycotina</taxon>
        <taxon>Leotiomycetes</taxon>
        <taxon>Helotiales</taxon>
        <taxon>Mollisiaceae</taxon>
        <taxon>Mollisia</taxon>
    </lineage>
</organism>